<accession>A0A5B7FKC8</accession>
<sequence>MVPSVHQVHMTAFPSHAAVDGIDVGYASSDPIPAHIQTVGSTRLVAVVVDRCQGHHRGLAIQ</sequence>
<gene>
    <name evidence="1" type="ORF">E2C01_039307</name>
</gene>
<keyword evidence="2" id="KW-1185">Reference proteome</keyword>
<protein>
    <submittedName>
        <fullName evidence="1">Uncharacterized protein</fullName>
    </submittedName>
</protein>
<organism evidence="1 2">
    <name type="scientific">Portunus trituberculatus</name>
    <name type="common">Swimming crab</name>
    <name type="synonym">Neptunus trituberculatus</name>
    <dbReference type="NCBI Taxonomy" id="210409"/>
    <lineage>
        <taxon>Eukaryota</taxon>
        <taxon>Metazoa</taxon>
        <taxon>Ecdysozoa</taxon>
        <taxon>Arthropoda</taxon>
        <taxon>Crustacea</taxon>
        <taxon>Multicrustacea</taxon>
        <taxon>Malacostraca</taxon>
        <taxon>Eumalacostraca</taxon>
        <taxon>Eucarida</taxon>
        <taxon>Decapoda</taxon>
        <taxon>Pleocyemata</taxon>
        <taxon>Brachyura</taxon>
        <taxon>Eubrachyura</taxon>
        <taxon>Portunoidea</taxon>
        <taxon>Portunidae</taxon>
        <taxon>Portuninae</taxon>
        <taxon>Portunus</taxon>
    </lineage>
</organism>
<proteinExistence type="predicted"/>
<evidence type="ECO:0000313" key="2">
    <source>
        <dbReference type="Proteomes" id="UP000324222"/>
    </source>
</evidence>
<evidence type="ECO:0000313" key="1">
    <source>
        <dbReference type="EMBL" id="MPC45603.1"/>
    </source>
</evidence>
<name>A0A5B7FKC8_PORTR</name>
<comment type="caution">
    <text evidence="1">The sequence shown here is derived from an EMBL/GenBank/DDBJ whole genome shotgun (WGS) entry which is preliminary data.</text>
</comment>
<reference evidence="1 2" key="1">
    <citation type="submission" date="2019-05" db="EMBL/GenBank/DDBJ databases">
        <title>Another draft genome of Portunus trituberculatus and its Hox gene families provides insights of decapod evolution.</title>
        <authorList>
            <person name="Jeong J.-H."/>
            <person name="Song I."/>
            <person name="Kim S."/>
            <person name="Choi T."/>
            <person name="Kim D."/>
            <person name="Ryu S."/>
            <person name="Kim W."/>
        </authorList>
    </citation>
    <scope>NUCLEOTIDE SEQUENCE [LARGE SCALE GENOMIC DNA]</scope>
    <source>
        <tissue evidence="1">Muscle</tissue>
    </source>
</reference>
<dbReference type="Proteomes" id="UP000324222">
    <property type="component" value="Unassembled WGS sequence"/>
</dbReference>
<dbReference type="EMBL" id="VSRR010006808">
    <property type="protein sequence ID" value="MPC45603.1"/>
    <property type="molecule type" value="Genomic_DNA"/>
</dbReference>
<dbReference type="AlphaFoldDB" id="A0A5B7FKC8"/>